<dbReference type="OrthoDB" id="3260856at2"/>
<evidence type="ECO:0000313" key="2">
    <source>
        <dbReference type="EMBL" id="BAG29137.1"/>
    </source>
</evidence>
<protein>
    <submittedName>
        <fullName evidence="2">Hypothetical membrane protein</fullName>
    </submittedName>
</protein>
<dbReference type="KEGG" id="krh:KRH_07900"/>
<evidence type="ECO:0000313" key="3">
    <source>
        <dbReference type="Proteomes" id="UP000008838"/>
    </source>
</evidence>
<evidence type="ECO:0000256" key="1">
    <source>
        <dbReference type="SAM" id="Phobius"/>
    </source>
</evidence>
<sequence>MSEHADPPTSSPGAVNRFRSAWASHRWLRPVAGMAACAVLYTVCGVTGQLASSGAVVLLAGVLLIASVVGFIWFAVLLVRSLWRSWRVHENRAGRYTRSERAVVATQDEAQSYWAGAKELSRMLAADQVPNAGQVWGVVLQPGERLIIDAPADYARYYGTDAVYQHTSGFFFGSTSYVVAAYGATTLANSSRRKAAEQAAQTQWREIQQARVIVTDRRALCQRGDGRWLSFWYGGATALYPEPENWNVVFDFPDTEPLMLHGPAAPYVCAAAVHAVYGPDGIMTHPGLERLRV</sequence>
<keyword evidence="1" id="KW-1133">Transmembrane helix</keyword>
<keyword evidence="1" id="KW-0472">Membrane</keyword>
<dbReference type="RefSeq" id="WP_012397858.1">
    <property type="nucleotide sequence ID" value="NC_010617.1"/>
</dbReference>
<dbReference type="eggNOG" id="ENOG50327E9">
    <property type="taxonomic scope" value="Bacteria"/>
</dbReference>
<keyword evidence="3" id="KW-1185">Reference proteome</keyword>
<name>B2GKB7_KOCRD</name>
<gene>
    <name evidence="2" type="ordered locus">KRH_07900</name>
</gene>
<dbReference type="AlphaFoldDB" id="B2GKB7"/>
<feature type="transmembrane region" description="Helical" evidence="1">
    <location>
        <begin position="27"/>
        <end position="50"/>
    </location>
</feature>
<dbReference type="EMBL" id="AP009152">
    <property type="protein sequence ID" value="BAG29137.1"/>
    <property type="molecule type" value="Genomic_DNA"/>
</dbReference>
<accession>B2GKB7</accession>
<feature type="transmembrane region" description="Helical" evidence="1">
    <location>
        <begin position="56"/>
        <end position="79"/>
    </location>
</feature>
<proteinExistence type="predicted"/>
<keyword evidence="1" id="KW-0812">Transmembrane</keyword>
<dbReference type="Proteomes" id="UP000008838">
    <property type="component" value="Chromosome"/>
</dbReference>
<reference evidence="2 3" key="1">
    <citation type="journal article" date="2008" name="J. Bacteriol.">
        <title>Complete genome sequence of the soil actinomycete Kocuria rhizophila.</title>
        <authorList>
            <person name="Takarada H."/>
            <person name="Sekine M."/>
            <person name="Kosugi H."/>
            <person name="Matsuo Y."/>
            <person name="Fujisawa T."/>
            <person name="Omata S."/>
            <person name="Kishi E."/>
            <person name="Shimizu A."/>
            <person name="Tsukatani N."/>
            <person name="Tanikawa S."/>
            <person name="Fujita N."/>
            <person name="Harayama S."/>
        </authorList>
    </citation>
    <scope>NUCLEOTIDE SEQUENCE [LARGE SCALE GENOMIC DNA]</scope>
    <source>
        <strain evidence="3">ATCC 9341 / DSM 348 / NBRC 103217 / DC2201</strain>
    </source>
</reference>
<organism evidence="2 3">
    <name type="scientific">Kocuria rhizophila (strain ATCC 9341 / DSM 348 / NBRC 103217 / DC2201)</name>
    <dbReference type="NCBI Taxonomy" id="378753"/>
    <lineage>
        <taxon>Bacteria</taxon>
        <taxon>Bacillati</taxon>
        <taxon>Actinomycetota</taxon>
        <taxon>Actinomycetes</taxon>
        <taxon>Micrococcales</taxon>
        <taxon>Micrococcaceae</taxon>
        <taxon>Kocuria</taxon>
    </lineage>
</organism>
<dbReference type="HOGENOM" id="CLU_081556_0_0_11"/>